<dbReference type="Pfam" id="PF01420">
    <property type="entry name" value="Methylase_S"/>
    <property type="match status" value="2"/>
</dbReference>
<dbReference type="InterPro" id="IPR044946">
    <property type="entry name" value="Restrct_endonuc_typeI_TRD_sf"/>
</dbReference>
<keyword evidence="7" id="KW-1185">Reference proteome</keyword>
<dbReference type="GO" id="GO:0003677">
    <property type="term" value="F:DNA binding"/>
    <property type="evidence" value="ECO:0007669"/>
    <property type="project" value="UniProtKB-KW"/>
</dbReference>
<evidence type="ECO:0000259" key="5">
    <source>
        <dbReference type="Pfam" id="PF01420"/>
    </source>
</evidence>
<feature type="domain" description="Type I restriction modification DNA specificity" evidence="5">
    <location>
        <begin position="225"/>
        <end position="377"/>
    </location>
</feature>
<evidence type="ECO:0000256" key="4">
    <source>
        <dbReference type="SAM" id="Coils"/>
    </source>
</evidence>
<dbReference type="PANTHER" id="PTHR30408:SF13">
    <property type="entry name" value="TYPE I RESTRICTION ENZYME HINDI SPECIFICITY SUBUNIT"/>
    <property type="match status" value="1"/>
</dbReference>
<accession>A0A0Q2QUR2</accession>
<dbReference type="InterPro" id="IPR000055">
    <property type="entry name" value="Restrct_endonuc_typeI_TRD"/>
</dbReference>
<dbReference type="InterPro" id="IPR052021">
    <property type="entry name" value="Type-I_RS_S_subunit"/>
</dbReference>
<comment type="caution">
    <text evidence="6">The sequence shown here is derived from an EMBL/GenBank/DDBJ whole genome shotgun (WGS) entry which is preliminary data.</text>
</comment>
<dbReference type="EMBL" id="LKHS01000028">
    <property type="protein sequence ID" value="KQH83781.1"/>
    <property type="molecule type" value="Genomic_DNA"/>
</dbReference>
<evidence type="ECO:0000256" key="1">
    <source>
        <dbReference type="ARBA" id="ARBA00010923"/>
    </source>
</evidence>
<feature type="coiled-coil region" evidence="4">
    <location>
        <begin position="379"/>
        <end position="406"/>
    </location>
</feature>
<name>A0A0Q2QUR2_VIBFU</name>
<dbReference type="RefSeq" id="WP_055467106.1">
    <property type="nucleotide sequence ID" value="NZ_LKHS01000028.1"/>
</dbReference>
<dbReference type="GO" id="GO:0009307">
    <property type="term" value="P:DNA restriction-modification system"/>
    <property type="evidence" value="ECO:0007669"/>
    <property type="project" value="UniProtKB-KW"/>
</dbReference>
<proteinExistence type="inferred from homology"/>
<protein>
    <recommendedName>
        <fullName evidence="5">Type I restriction modification DNA specificity domain-containing protein</fullName>
    </recommendedName>
</protein>
<dbReference type="AlphaFoldDB" id="A0A0Q2QUR2"/>
<keyword evidence="2" id="KW-0680">Restriction system</keyword>
<organism evidence="6 7">
    <name type="scientific">Vibrio furnissii</name>
    <dbReference type="NCBI Taxonomy" id="29494"/>
    <lineage>
        <taxon>Bacteria</taxon>
        <taxon>Pseudomonadati</taxon>
        <taxon>Pseudomonadota</taxon>
        <taxon>Gammaproteobacteria</taxon>
        <taxon>Vibrionales</taxon>
        <taxon>Vibrionaceae</taxon>
        <taxon>Vibrio</taxon>
    </lineage>
</organism>
<dbReference type="PANTHER" id="PTHR30408">
    <property type="entry name" value="TYPE-1 RESTRICTION ENZYME ECOKI SPECIFICITY PROTEIN"/>
    <property type="match status" value="1"/>
</dbReference>
<dbReference type="Gene3D" id="3.90.220.20">
    <property type="entry name" value="DNA methylase specificity domains"/>
    <property type="match status" value="2"/>
</dbReference>
<reference evidence="6 7" key="1">
    <citation type="submission" date="2015-08" db="EMBL/GenBank/DDBJ databases">
        <title>Antibacterial properties of a collection of Vibrionaceae strains.</title>
        <authorList>
            <person name="Giubergia S."/>
        </authorList>
    </citation>
    <scope>NUCLEOTIDE SEQUENCE [LARGE SCALE GENOMIC DNA]</scope>
    <source>
        <strain evidence="6 7">S0821</strain>
    </source>
</reference>
<keyword evidence="4" id="KW-0175">Coiled coil</keyword>
<feature type="domain" description="Type I restriction modification DNA specificity" evidence="5">
    <location>
        <begin position="8"/>
        <end position="184"/>
    </location>
</feature>
<keyword evidence="3" id="KW-0238">DNA-binding</keyword>
<dbReference type="InParanoid" id="A0A0Q2QUR2"/>
<sequence length="430" mass="47611">MKSNALSFIRLGDIADFRNGLNFSKESHGKGCPLIGVGDFKDNFSPKWDELEEINPDGVSKVEDYLKEGDLLFVRSNGNKALVGRSLYINKDIKALYSGFCIRARLKTDDICPLFLAYFTKTQFFRDAISFVAGTNINNLNQGILSEVRIPSYSKEKQALIAKALSSIDQKIELNNRINTELEAMAKTLYDYWFVQFDFPDANGKPYKTSGGKMVFSDALKREIPAGWSDGTLDNLGQIVGGSTPSTSDKNNFSEQGNAWITPNDLSVNLGNKFISKGAMGVTDKGIKSASLKKYPAGTVLLSSRAPIGYMAIARNALTTNQGFKSFVPSKGYPTEFVYFTVKNSLKAIMQYSSGSTFKEVSGTVLKTVKIVLPPNELVEEFKGKIEDLFRKQDVLEQESEQLSSLRDWLLPMLMNGQVTVNQSTEPKIA</sequence>
<dbReference type="CDD" id="cd17273">
    <property type="entry name" value="RMtype1_S_EcoJA69PI-TRD1-CR1_like"/>
    <property type="match status" value="1"/>
</dbReference>
<evidence type="ECO:0000256" key="2">
    <source>
        <dbReference type="ARBA" id="ARBA00022747"/>
    </source>
</evidence>
<evidence type="ECO:0000256" key="3">
    <source>
        <dbReference type="ARBA" id="ARBA00023125"/>
    </source>
</evidence>
<dbReference type="SUPFAM" id="SSF116734">
    <property type="entry name" value="DNA methylase specificity domain"/>
    <property type="match status" value="2"/>
</dbReference>
<evidence type="ECO:0000313" key="7">
    <source>
        <dbReference type="Proteomes" id="UP000051221"/>
    </source>
</evidence>
<comment type="similarity">
    <text evidence="1">Belongs to the type-I restriction system S methylase family.</text>
</comment>
<gene>
    <name evidence="6" type="ORF">AMR76_20950</name>
</gene>
<dbReference type="CDD" id="cd17517">
    <property type="entry name" value="RMtype1_S_EcoKI_StySPI-TRD2-CR2_like"/>
    <property type="match status" value="1"/>
</dbReference>
<evidence type="ECO:0000313" key="6">
    <source>
        <dbReference type="EMBL" id="KQH83781.1"/>
    </source>
</evidence>
<dbReference type="Proteomes" id="UP000051221">
    <property type="component" value="Unassembled WGS sequence"/>
</dbReference>